<name>A0A1N7FXT5_9EURY</name>
<feature type="compositionally biased region" description="Polar residues" evidence="1">
    <location>
        <begin position="42"/>
        <end position="58"/>
    </location>
</feature>
<accession>A0A1N7FXT5</accession>
<reference evidence="2 5" key="1">
    <citation type="submission" date="2017-01" db="EMBL/GenBank/DDBJ databases">
        <title>Complete genome sequence of Haloterrigena daqingensis type strain (JX313T).</title>
        <authorList>
            <person name="Shuang W."/>
        </authorList>
    </citation>
    <scope>NUCLEOTIDE SEQUENCE [LARGE SCALE GENOMIC DNA]</scope>
    <source>
        <strain evidence="5">JX313</strain>
        <strain evidence="2">JX313T</strain>
        <plasmid evidence="5">Plasmid unnamed2</plasmid>
        <plasmid evidence="2">unnamed2</plasmid>
    </source>
</reference>
<feature type="region of interest" description="Disordered" evidence="1">
    <location>
        <begin position="1"/>
        <end position="58"/>
    </location>
</feature>
<keyword evidence="4" id="KW-1185">Reference proteome</keyword>
<dbReference type="OrthoDB" id="384009at2157"/>
<dbReference type="RefSeq" id="WP_076583945.1">
    <property type="nucleotide sequence ID" value="NZ_CP019329.1"/>
</dbReference>
<evidence type="ECO:0000256" key="1">
    <source>
        <dbReference type="SAM" id="MobiDB-lite"/>
    </source>
</evidence>
<dbReference type="EMBL" id="FTNP01000008">
    <property type="protein sequence ID" value="SIS05132.1"/>
    <property type="molecule type" value="Genomic_DNA"/>
</dbReference>
<proteinExistence type="predicted"/>
<geneLocation type="plasmid" evidence="2">
    <name>unnamed2</name>
</geneLocation>
<reference evidence="3 4" key="2">
    <citation type="submission" date="2017-01" db="EMBL/GenBank/DDBJ databases">
        <authorList>
            <person name="Mah S.A."/>
            <person name="Swanson W.J."/>
            <person name="Moy G.W."/>
            <person name="Vacquier V.D."/>
        </authorList>
    </citation>
    <scope>NUCLEOTIDE SEQUENCE [LARGE SCALE GENOMIC DNA]</scope>
    <source>
        <strain evidence="3 4">CGMCC 1.8909</strain>
    </source>
</reference>
<evidence type="ECO:0000313" key="2">
    <source>
        <dbReference type="EMBL" id="APX98544.1"/>
    </source>
</evidence>
<dbReference type="EMBL" id="CP019329">
    <property type="protein sequence ID" value="APX98544.1"/>
    <property type="molecule type" value="Genomic_DNA"/>
</dbReference>
<protein>
    <submittedName>
        <fullName evidence="3">Uncharacterized protein</fullName>
    </submittedName>
</protein>
<organism evidence="3 4">
    <name type="scientific">Natronorubrum daqingense</name>
    <dbReference type="NCBI Taxonomy" id="588898"/>
    <lineage>
        <taxon>Archaea</taxon>
        <taxon>Methanobacteriati</taxon>
        <taxon>Methanobacteriota</taxon>
        <taxon>Stenosarchaea group</taxon>
        <taxon>Halobacteria</taxon>
        <taxon>Halobacteriales</taxon>
        <taxon>Natrialbaceae</taxon>
        <taxon>Natronorubrum</taxon>
    </lineage>
</organism>
<keyword evidence="2" id="KW-0614">Plasmid</keyword>
<dbReference type="GeneID" id="30957821"/>
<dbReference type="KEGG" id="hda:BB347_17720"/>
<dbReference type="Proteomes" id="UP000187321">
    <property type="component" value="Plasmid unnamed2"/>
</dbReference>
<evidence type="ECO:0000313" key="3">
    <source>
        <dbReference type="EMBL" id="SIS05132.1"/>
    </source>
</evidence>
<feature type="compositionally biased region" description="Basic and acidic residues" evidence="1">
    <location>
        <begin position="17"/>
        <end position="33"/>
    </location>
</feature>
<gene>
    <name evidence="2" type="ORF">BB347_17720</name>
    <name evidence="3" type="ORF">SAMN05421809_3550</name>
</gene>
<dbReference type="Proteomes" id="UP000185687">
    <property type="component" value="Unassembled WGS sequence"/>
</dbReference>
<sequence length="179" mass="19905">MATTTPPDSDNDAETVTEERPEHERDQQGREQDTGADLVTPQRRSQPGTDTTVEASTTNADNSLWDGLRTVTEACLETALWPSTLEIRSPCIPDGDWMAVDDYPHRKTWSRTRPEYDERVQLVIDGLTGGWTLLHQTGAGRQRTIETGLSPTEAYREAEQVMADLESVPLHSRTGRAAV</sequence>
<dbReference type="AlphaFoldDB" id="A0A1N7FXT5"/>
<evidence type="ECO:0000313" key="4">
    <source>
        <dbReference type="Proteomes" id="UP000185687"/>
    </source>
</evidence>
<evidence type="ECO:0000313" key="5">
    <source>
        <dbReference type="Proteomes" id="UP000187321"/>
    </source>
</evidence>